<dbReference type="AlphaFoldDB" id="A0A1D6J2E7"/>
<name>A0A1D6J2E7_MAIZE</name>
<organism evidence="1">
    <name type="scientific">Zea mays</name>
    <name type="common">Maize</name>
    <dbReference type="NCBI Taxonomy" id="4577"/>
    <lineage>
        <taxon>Eukaryota</taxon>
        <taxon>Viridiplantae</taxon>
        <taxon>Streptophyta</taxon>
        <taxon>Embryophyta</taxon>
        <taxon>Tracheophyta</taxon>
        <taxon>Spermatophyta</taxon>
        <taxon>Magnoliopsida</taxon>
        <taxon>Liliopsida</taxon>
        <taxon>Poales</taxon>
        <taxon>Poaceae</taxon>
        <taxon>PACMAD clade</taxon>
        <taxon>Panicoideae</taxon>
        <taxon>Andropogonodae</taxon>
        <taxon>Andropogoneae</taxon>
        <taxon>Tripsacinae</taxon>
        <taxon>Zea</taxon>
    </lineage>
</organism>
<dbReference type="EMBL" id="CM000786">
    <property type="protein sequence ID" value="AQK42212.1"/>
    <property type="molecule type" value="Genomic_DNA"/>
</dbReference>
<protein>
    <submittedName>
        <fullName evidence="1">Discordia 1</fullName>
    </submittedName>
</protein>
<gene>
    <name evidence="1" type="ORF">ZEAMMB73_Zm00001d024857</name>
</gene>
<accession>A0A1D6J2E7</accession>
<reference evidence="1" key="1">
    <citation type="submission" date="2015-12" db="EMBL/GenBank/DDBJ databases">
        <title>Update maize B73 reference genome by single molecule sequencing technologies.</title>
        <authorList>
            <consortium name="Maize Genome Sequencing Project"/>
            <person name="Ware D."/>
        </authorList>
    </citation>
    <scope>NUCLEOTIDE SEQUENCE</scope>
    <source>
        <tissue evidence="1">Seedling</tissue>
    </source>
</reference>
<sequence>MPWVRNLRRFVGTGAGLGSEALMAVDFGGDSLGKKMVISEENWRLKGYCLRFSRSGSGRVPRLVPSQVFTRRNLKKDPLALEFKGWPSTGF</sequence>
<proteinExistence type="predicted"/>
<evidence type="ECO:0000313" key="1">
    <source>
        <dbReference type="EMBL" id="AQK42212.1"/>
    </source>
</evidence>